<dbReference type="Proteomes" id="UP000294980">
    <property type="component" value="Unassembled WGS sequence"/>
</dbReference>
<keyword evidence="2" id="KW-0830">Ubiquinone</keyword>
<dbReference type="InterPro" id="IPR013216">
    <property type="entry name" value="Methyltransf_11"/>
</dbReference>
<dbReference type="InterPro" id="IPR029063">
    <property type="entry name" value="SAM-dependent_MTases_sf"/>
</dbReference>
<dbReference type="EMBL" id="SLWX01000001">
    <property type="protein sequence ID" value="TCO78491.1"/>
    <property type="molecule type" value="Genomic_DNA"/>
</dbReference>
<dbReference type="AlphaFoldDB" id="A0A4R2KVH0"/>
<keyword evidence="2" id="KW-0808">Transferase</keyword>
<keyword evidence="2" id="KW-0489">Methyltransferase</keyword>
<dbReference type="InterPro" id="IPR052356">
    <property type="entry name" value="Thiol_S-MT"/>
</dbReference>
<proteinExistence type="predicted"/>
<feature type="domain" description="Methyltransferase type 11" evidence="1">
    <location>
        <begin position="38"/>
        <end position="134"/>
    </location>
</feature>
<comment type="caution">
    <text evidence="2">The sequence shown here is derived from an EMBL/GenBank/DDBJ whole genome shotgun (WGS) entry which is preliminary data.</text>
</comment>
<organism evidence="2 3">
    <name type="scientific">Chromatocurvus halotolerans</name>
    <dbReference type="NCBI Taxonomy" id="1132028"/>
    <lineage>
        <taxon>Bacteria</taxon>
        <taxon>Pseudomonadati</taxon>
        <taxon>Pseudomonadota</taxon>
        <taxon>Gammaproteobacteria</taxon>
        <taxon>Cellvibrionales</taxon>
        <taxon>Halieaceae</taxon>
        <taxon>Chromatocurvus</taxon>
    </lineage>
</organism>
<dbReference type="RefSeq" id="WP_117316660.1">
    <property type="nucleotide sequence ID" value="NZ_QQSW01000006.1"/>
</dbReference>
<dbReference type="Pfam" id="PF08241">
    <property type="entry name" value="Methyltransf_11"/>
    <property type="match status" value="1"/>
</dbReference>
<dbReference type="PANTHER" id="PTHR45036:SF1">
    <property type="entry name" value="METHYLTRANSFERASE LIKE 7A"/>
    <property type="match status" value="1"/>
</dbReference>
<evidence type="ECO:0000313" key="2">
    <source>
        <dbReference type="EMBL" id="TCO78491.1"/>
    </source>
</evidence>
<dbReference type="GO" id="GO:0008757">
    <property type="term" value="F:S-adenosylmethionine-dependent methyltransferase activity"/>
    <property type="evidence" value="ECO:0007669"/>
    <property type="project" value="InterPro"/>
</dbReference>
<reference evidence="2 3" key="1">
    <citation type="submission" date="2019-03" db="EMBL/GenBank/DDBJ databases">
        <title>Genomic Encyclopedia of Type Strains, Phase IV (KMG-IV): sequencing the most valuable type-strain genomes for metagenomic binning, comparative biology and taxonomic classification.</title>
        <authorList>
            <person name="Goeker M."/>
        </authorList>
    </citation>
    <scope>NUCLEOTIDE SEQUENCE [LARGE SCALE GENOMIC DNA]</scope>
    <source>
        <strain evidence="2 3">DSM 23344</strain>
    </source>
</reference>
<dbReference type="GO" id="GO:0032259">
    <property type="term" value="P:methylation"/>
    <property type="evidence" value="ECO:0007669"/>
    <property type="project" value="UniProtKB-KW"/>
</dbReference>
<dbReference type="OrthoDB" id="323463at2"/>
<evidence type="ECO:0000259" key="1">
    <source>
        <dbReference type="Pfam" id="PF08241"/>
    </source>
</evidence>
<gene>
    <name evidence="2" type="ORF">EV688_101308</name>
</gene>
<keyword evidence="3" id="KW-1185">Reference proteome</keyword>
<dbReference type="SUPFAM" id="SSF53335">
    <property type="entry name" value="S-adenosyl-L-methionine-dependent methyltransferases"/>
    <property type="match status" value="1"/>
</dbReference>
<sequence>MGFYDKHLLPHLIDAACGAGPIRRQREKIVPRARGVVLEIGIGTGRNLPFYDPAAVERLVGLDPSEASWALAGKRSEHLSFPVDFIGLPGEQIPLADASIDCIVMTYSLCTIPDPQAALAGMARVLKPEGELLFCEHGLAPDAAVRRWQQRLNPLWKRIAGGCHLDRDIPALLEASGFRLREQASLYLPGTPRFAGFNTWGSAVWG</sequence>
<dbReference type="PANTHER" id="PTHR45036">
    <property type="entry name" value="METHYLTRANSFERASE LIKE 7B"/>
    <property type="match status" value="1"/>
</dbReference>
<accession>A0A4R2KVH0</accession>
<dbReference type="CDD" id="cd02440">
    <property type="entry name" value="AdoMet_MTases"/>
    <property type="match status" value="1"/>
</dbReference>
<evidence type="ECO:0000313" key="3">
    <source>
        <dbReference type="Proteomes" id="UP000294980"/>
    </source>
</evidence>
<name>A0A4R2KVH0_9GAMM</name>
<dbReference type="Gene3D" id="3.40.50.150">
    <property type="entry name" value="Vaccinia Virus protein VP39"/>
    <property type="match status" value="1"/>
</dbReference>
<protein>
    <submittedName>
        <fullName evidence="2">Ubiquinone/menaquinone biosynthesis C-methylase UbiE</fullName>
    </submittedName>
</protein>